<gene>
    <name evidence="2" type="ORF">GCM10017771_96560</name>
</gene>
<evidence type="ECO:0000313" key="3">
    <source>
        <dbReference type="Proteomes" id="UP000603227"/>
    </source>
</evidence>
<dbReference type="NCBIfam" id="TIGR03620">
    <property type="entry name" value="F420_MSMEG_4141"/>
    <property type="match status" value="1"/>
</dbReference>
<proteinExistence type="predicted"/>
<dbReference type="InterPro" id="IPR036661">
    <property type="entry name" value="Luciferase-like_sf"/>
</dbReference>
<organism evidence="2 3">
    <name type="scientific">Streptomyces capitiformicae</name>
    <dbReference type="NCBI Taxonomy" id="2014920"/>
    <lineage>
        <taxon>Bacteria</taxon>
        <taxon>Bacillati</taxon>
        <taxon>Actinomycetota</taxon>
        <taxon>Actinomycetes</taxon>
        <taxon>Kitasatosporales</taxon>
        <taxon>Streptomycetaceae</taxon>
        <taxon>Streptomyces</taxon>
    </lineage>
</organism>
<dbReference type="PANTHER" id="PTHR30137:SF18">
    <property type="entry name" value="CONSERVED PROTEIN"/>
    <property type="match status" value="1"/>
</dbReference>
<dbReference type="Pfam" id="PF00296">
    <property type="entry name" value="Bac_luciferase"/>
    <property type="match status" value="1"/>
</dbReference>
<dbReference type="EMBL" id="BNAT01000092">
    <property type="protein sequence ID" value="GHE72747.1"/>
    <property type="molecule type" value="Genomic_DNA"/>
</dbReference>
<dbReference type="PANTHER" id="PTHR30137">
    <property type="entry name" value="LUCIFERASE-LIKE MONOOXYGENASE"/>
    <property type="match status" value="1"/>
</dbReference>
<dbReference type="InterPro" id="IPR050766">
    <property type="entry name" value="Bact_Lucif_Oxidored"/>
</dbReference>
<dbReference type="Proteomes" id="UP000603227">
    <property type="component" value="Unassembled WGS sequence"/>
</dbReference>
<dbReference type="AlphaFoldDB" id="A0A919DSI5"/>
<dbReference type="InterPro" id="IPR011251">
    <property type="entry name" value="Luciferase-like_dom"/>
</dbReference>
<keyword evidence="3" id="KW-1185">Reference proteome</keyword>
<dbReference type="GO" id="GO:0016705">
    <property type="term" value="F:oxidoreductase activity, acting on paired donors, with incorporation or reduction of molecular oxygen"/>
    <property type="evidence" value="ECO:0007669"/>
    <property type="project" value="InterPro"/>
</dbReference>
<feature type="domain" description="Luciferase-like" evidence="1">
    <location>
        <begin position="50"/>
        <end position="139"/>
    </location>
</feature>
<name>A0A919DSI5_9ACTN</name>
<dbReference type="Gene3D" id="3.20.20.30">
    <property type="entry name" value="Luciferase-like domain"/>
    <property type="match status" value="2"/>
</dbReference>
<protein>
    <submittedName>
        <fullName evidence="2">LLM class F420-dependent oxidoreductase</fullName>
    </submittedName>
</protein>
<dbReference type="SUPFAM" id="SSF51679">
    <property type="entry name" value="Bacterial luciferase-like"/>
    <property type="match status" value="1"/>
</dbReference>
<accession>A0A919DSI5</accession>
<evidence type="ECO:0000259" key="1">
    <source>
        <dbReference type="Pfam" id="PF00296"/>
    </source>
</evidence>
<reference evidence="2" key="1">
    <citation type="journal article" date="2014" name="Int. J. Syst. Evol. Microbiol.">
        <title>Complete genome sequence of Corynebacterium casei LMG S-19264T (=DSM 44701T), isolated from a smear-ripened cheese.</title>
        <authorList>
            <consortium name="US DOE Joint Genome Institute (JGI-PGF)"/>
            <person name="Walter F."/>
            <person name="Albersmeier A."/>
            <person name="Kalinowski J."/>
            <person name="Ruckert C."/>
        </authorList>
    </citation>
    <scope>NUCLEOTIDE SEQUENCE</scope>
    <source>
        <strain evidence="2">CGMCC 4.7403</strain>
    </source>
</reference>
<reference evidence="2" key="2">
    <citation type="submission" date="2020-09" db="EMBL/GenBank/DDBJ databases">
        <authorList>
            <person name="Sun Q."/>
            <person name="Zhou Y."/>
        </authorList>
    </citation>
    <scope>NUCLEOTIDE SEQUENCE</scope>
    <source>
        <strain evidence="2">CGMCC 4.7403</strain>
    </source>
</reference>
<dbReference type="InterPro" id="IPR019922">
    <property type="entry name" value="Lucif-like_OxRdatse_MSMEG_4141"/>
</dbReference>
<dbReference type="GO" id="GO:0005829">
    <property type="term" value="C:cytosol"/>
    <property type="evidence" value="ECO:0007669"/>
    <property type="project" value="TreeGrafter"/>
</dbReference>
<sequence length="324" mass="35195">MRREGRQWLRHVSCLGTGRGIVCADFRVGACMSEQNLGRYGIFSIGLRTEDPARAGELAEAAAELEELGFGAIWLGGSTAVRHAVPLVEATKRITVATGIQSIWQYEATDTAAAFADLEAAHPGRFLLGLGVSHAKLAEEYRRPYSAMVAYLDALDAAGVPADRRVLAALGPKMLRLSRDRAAGTHPYLVTPEHTAEAREILGEGPLLAPELKIIPEPDPARARSLARAHLSFYLGLPNYTDNFLRLGFTDADLTDGGSDRLIDAVYAWGDDDRIRSRAEEFHSAGADHVALQIIDERPDDAPPRRAWGRLAEVVGVSRPTARP</sequence>
<comment type="caution">
    <text evidence="2">The sequence shown here is derived from an EMBL/GenBank/DDBJ whole genome shotgun (WGS) entry which is preliminary data.</text>
</comment>
<evidence type="ECO:0000313" key="2">
    <source>
        <dbReference type="EMBL" id="GHE72747.1"/>
    </source>
</evidence>